<sequence>MGSIFIPLDYDTSKFTLYVGGTEISAANLETKEIDGDIYYIVPSEQIGSLGAKGATNLDGGLGELNFLYEVIDPSTDDTLTAVKELKNGSLTIDALPVTDAVVASITAINMTSATGTTSDNVPNDDAQPDTATVTTSGTVTVNLHVNSEDTDGSEHLVRVVIEGVPDGVTVNGASQIGAGSWLLIYDGADARSIGAGGIDLPVEFVVGKGASNITSPITMTVLAQDEGQNANSPANIVPDSVKWNLTVNLGDGQPYPAPVIDEWNYNGAQGTEEKEFGLDSVIDAQVTTGDPSVAYSYTVTLTNLAPGTIVDGMTFTTINGVPTWSATVVVPVGGDSQAALDGLLAGIKITPPLNSNENNAEFNFDAKLTAAAVGGTSTEAVTKPDMPIIPVTDEATVTIDVPDVAEGETSVTATISAVDVADGTFGTIVDGKLYVQVSTNGNDNGTFTDGEGRTLTLTDISGVEGVPNGKYYVVEIGTAGGSAELTYTAPVGTVLQPGDVTFNAWVQTQETGATNTEAASASSNAEILIVNNGVTVESQPVTGKESVSSDKTNAIELTGLSITLKDNDGSEAIKSILLSGVPVGFLLYVGSSAGDATVASQASNAGGDGSTNTWVLSSDGTMPAYVAILPAPHWSGTLTDLSLVVESGENSLPTTRVDTVPLEPVTIEAVADGIAIDPTLSFGKEGRVISLNLNAAMVDAAAQSQVLQMQALKPQP</sequence>
<protein>
    <submittedName>
        <fullName evidence="1">Uncharacterized protein</fullName>
    </submittedName>
</protein>
<reference evidence="1 2" key="1">
    <citation type="submission" date="2020-03" db="EMBL/GenBank/DDBJ databases">
        <title>Whole genome sequencing of clinical and environmental type strains of Ochrobactrum.</title>
        <authorList>
            <person name="Dharne M."/>
        </authorList>
    </citation>
    <scope>NUCLEOTIDE SEQUENCE [LARGE SCALE GENOMIC DNA]</scope>
    <source>
        <strain evidence="1 2">CIP 109452</strain>
    </source>
</reference>
<keyword evidence="2" id="KW-1185">Reference proteome</keyword>
<organism evidence="1 2">
    <name type="scientific">Brucella haematophila</name>
    <dbReference type="NCBI Taxonomy" id="419474"/>
    <lineage>
        <taxon>Bacteria</taxon>
        <taxon>Pseudomonadati</taxon>
        <taxon>Pseudomonadota</taxon>
        <taxon>Alphaproteobacteria</taxon>
        <taxon>Hyphomicrobiales</taxon>
        <taxon>Brucellaceae</taxon>
        <taxon>Brucella/Ochrobactrum group</taxon>
        <taxon>Brucella</taxon>
    </lineage>
</organism>
<evidence type="ECO:0000313" key="2">
    <source>
        <dbReference type="Proteomes" id="UP000704467"/>
    </source>
</evidence>
<proteinExistence type="predicted"/>
<name>A0ABX1DQS5_9HYPH</name>
<dbReference type="Proteomes" id="UP000704467">
    <property type="component" value="Unassembled WGS sequence"/>
</dbReference>
<accession>A0ABX1DQS5</accession>
<dbReference type="EMBL" id="JAAVLN010000004">
    <property type="protein sequence ID" value="NKC05289.1"/>
    <property type="molecule type" value="Genomic_DNA"/>
</dbReference>
<comment type="caution">
    <text evidence="1">The sequence shown here is derived from an EMBL/GenBank/DDBJ whole genome shotgun (WGS) entry which is preliminary data.</text>
</comment>
<gene>
    <name evidence="1" type="ORF">HED55_25390</name>
</gene>
<evidence type="ECO:0000313" key="1">
    <source>
        <dbReference type="EMBL" id="NKC05289.1"/>
    </source>
</evidence>